<sequence>MKHRLYLPTFLPVSFPDAMETFLEDMAKKGWFLKKVGYFLSFCQFEKGTPAPVRYRLEPIPDTVRTPSQEMVQFYEDFGWKYLTPFSHFFFIFVAENPDTPEIHCDPLVQAKGYKRMCRNFSVFGLAALVLLVIFLGIPLYHPSFLLERPRFSAFALVTLLAFAVLILWSVLRLWKIYRNLSQGNPLSHHKGYLNILSLQTIVLALFVLFLLPFSDKLVEWDENDQITQSLTTVEEPLPYVPLAEMGISPDWVQTPYDPITMGNENSDSNYIRSRTNFLAPITFHISQTAYHTDPNLPAVATSMTSYYGEMSNSFLAKIVGMDLANLYASTPGISGYKMEKKPLSLSGFSQAYYGDLLGNAQILLLRQENRVLIVHYAGDASLKDHVEDFAKLFTQSYTPL</sequence>
<keyword evidence="3" id="KW-1185">Reference proteome</keyword>
<name>A0A1M6PGE4_9FIRM</name>
<protein>
    <recommendedName>
        <fullName evidence="4">DUF2812 domain-containing protein</fullName>
    </recommendedName>
</protein>
<proteinExistence type="predicted"/>
<gene>
    <name evidence="2" type="ORF">SAMN02745138_01089</name>
</gene>
<accession>A0A1M6PGE4</accession>
<keyword evidence="1" id="KW-0472">Membrane</keyword>
<evidence type="ECO:0000313" key="3">
    <source>
        <dbReference type="Proteomes" id="UP000183975"/>
    </source>
</evidence>
<evidence type="ECO:0000313" key="2">
    <source>
        <dbReference type="EMBL" id="SHK06957.1"/>
    </source>
</evidence>
<feature type="transmembrane region" description="Helical" evidence="1">
    <location>
        <begin position="152"/>
        <end position="172"/>
    </location>
</feature>
<organism evidence="2 3">
    <name type="scientific">Anaerotignum lactatifermentans DSM 14214</name>
    <dbReference type="NCBI Taxonomy" id="1121323"/>
    <lineage>
        <taxon>Bacteria</taxon>
        <taxon>Bacillati</taxon>
        <taxon>Bacillota</taxon>
        <taxon>Clostridia</taxon>
        <taxon>Lachnospirales</taxon>
        <taxon>Anaerotignaceae</taxon>
        <taxon>Anaerotignum</taxon>
    </lineage>
</organism>
<feature type="transmembrane region" description="Helical" evidence="1">
    <location>
        <begin position="121"/>
        <end position="140"/>
    </location>
</feature>
<keyword evidence="1" id="KW-1133">Transmembrane helix</keyword>
<evidence type="ECO:0008006" key="4">
    <source>
        <dbReference type="Google" id="ProtNLM"/>
    </source>
</evidence>
<dbReference type="RefSeq" id="WP_072849909.1">
    <property type="nucleotide sequence ID" value="NZ_FRAH01000014.1"/>
</dbReference>
<reference evidence="2 3" key="1">
    <citation type="submission" date="2016-11" db="EMBL/GenBank/DDBJ databases">
        <authorList>
            <person name="Jaros S."/>
            <person name="Januszkiewicz K."/>
            <person name="Wedrychowicz H."/>
        </authorList>
    </citation>
    <scope>NUCLEOTIDE SEQUENCE [LARGE SCALE GENOMIC DNA]</scope>
    <source>
        <strain evidence="2 3">DSM 14214</strain>
    </source>
</reference>
<feature type="transmembrane region" description="Helical" evidence="1">
    <location>
        <begin position="193"/>
        <end position="214"/>
    </location>
</feature>
<keyword evidence="1" id="KW-0812">Transmembrane</keyword>
<dbReference type="EMBL" id="FRAH01000014">
    <property type="protein sequence ID" value="SHK06957.1"/>
    <property type="molecule type" value="Genomic_DNA"/>
</dbReference>
<dbReference type="AlphaFoldDB" id="A0A1M6PGE4"/>
<dbReference type="InterPro" id="IPR021359">
    <property type="entry name" value="DUF2812"/>
</dbReference>
<evidence type="ECO:0000256" key="1">
    <source>
        <dbReference type="SAM" id="Phobius"/>
    </source>
</evidence>
<dbReference type="OrthoDB" id="8757095at2"/>
<dbReference type="Pfam" id="PF11193">
    <property type="entry name" value="DUF2812"/>
    <property type="match status" value="1"/>
</dbReference>
<dbReference type="Proteomes" id="UP000183975">
    <property type="component" value="Unassembled WGS sequence"/>
</dbReference>